<dbReference type="GO" id="GO:0016491">
    <property type="term" value="F:oxidoreductase activity"/>
    <property type="evidence" value="ECO:0007669"/>
    <property type="project" value="InterPro"/>
</dbReference>
<keyword evidence="1" id="KW-0676">Redox-active center</keyword>
<dbReference type="InterPro" id="IPR050553">
    <property type="entry name" value="Thioredoxin_ResA/DsbE_sf"/>
</dbReference>
<dbReference type="InterPro" id="IPR036249">
    <property type="entry name" value="Thioredoxin-like_sf"/>
</dbReference>
<feature type="domain" description="Thioredoxin" evidence="2">
    <location>
        <begin position="316"/>
        <end position="470"/>
    </location>
</feature>
<accession>A0A8J6PXA6</accession>
<dbReference type="PANTHER" id="PTHR42852">
    <property type="entry name" value="THIOL:DISULFIDE INTERCHANGE PROTEIN DSBE"/>
    <property type="match status" value="1"/>
</dbReference>
<dbReference type="PROSITE" id="PS00194">
    <property type="entry name" value="THIOREDOXIN_1"/>
    <property type="match status" value="1"/>
</dbReference>
<gene>
    <name evidence="3" type="ORF">ICJ83_00205</name>
</gene>
<dbReference type="InterPro" id="IPR013766">
    <property type="entry name" value="Thioredoxin_domain"/>
</dbReference>
<dbReference type="GO" id="GO:0006950">
    <property type="term" value="P:response to stress"/>
    <property type="evidence" value="ECO:0007669"/>
    <property type="project" value="UniProtKB-ARBA"/>
</dbReference>
<dbReference type="PROSITE" id="PS51352">
    <property type="entry name" value="THIOREDOXIN_2"/>
    <property type="match status" value="1"/>
</dbReference>
<dbReference type="GO" id="GO:0016209">
    <property type="term" value="F:antioxidant activity"/>
    <property type="evidence" value="ECO:0007669"/>
    <property type="project" value="InterPro"/>
</dbReference>
<dbReference type="Gene3D" id="3.40.30.10">
    <property type="entry name" value="Glutaredoxin"/>
    <property type="match status" value="1"/>
</dbReference>
<dbReference type="RefSeq" id="WP_188228357.1">
    <property type="nucleotide sequence ID" value="NZ_JACVXB010000001.1"/>
</dbReference>
<dbReference type="SUPFAM" id="SSF48452">
    <property type="entry name" value="TPR-like"/>
    <property type="match status" value="1"/>
</dbReference>
<protein>
    <submittedName>
        <fullName evidence="3">TlpA family protein disulfide reductase</fullName>
    </submittedName>
</protein>
<sequence length="473" mass="53484">MKKIHLILGLSGLILVGCSSVKKASEITQEQLNQLNTEEASKTIKLLLKSKDEGDYKKVVAYYSSKKNKEKVTEVKDDAVDKFPNGYYASLRATSVMNAETNPEEKVRLLDDMKKRFPSKYMNSAYYSMVRFQVDNGNLNEAIGYQQAMEESNVFRYLALDVISGEAAKSDIDLDITDLLESELSKYNKNKETWGNQAWNKDNQIFKRVKYNLAIAQFQQGNKAEAVNIIHELKSMSSDAFGSQNLNYATMLAKCEVYEEAVPVLEQAVIKGRPRTDTKYYLQKAYEAKGKSNFKVYYNGLMKEMNEDILSHVKEIVINEPAPKFVIKDVNGNEVTNKDLKGKTLVIDFWATWCGPCKASFPGMQAAANKFKDDESVMFLFVHTFEKSKNALEEAINYLKDNNYDFDLYMDYRNAETRSNQAAAAFEVRGIPTKVVIDPSGNLRFKVVGFKGGKDSMVAELSAMIDMAKGNQI</sequence>
<dbReference type="InterPro" id="IPR011990">
    <property type="entry name" value="TPR-like_helical_dom_sf"/>
</dbReference>
<dbReference type="EMBL" id="JACVXB010000001">
    <property type="protein sequence ID" value="MBD0830542.1"/>
    <property type="molecule type" value="Genomic_DNA"/>
</dbReference>
<keyword evidence="4" id="KW-1185">Reference proteome</keyword>
<evidence type="ECO:0000313" key="3">
    <source>
        <dbReference type="EMBL" id="MBD0830542.1"/>
    </source>
</evidence>
<dbReference type="InterPro" id="IPR000866">
    <property type="entry name" value="AhpC/TSA"/>
</dbReference>
<dbReference type="AlphaFoldDB" id="A0A8J6PXA6"/>
<dbReference type="Pfam" id="PF00578">
    <property type="entry name" value="AhpC-TSA"/>
    <property type="match status" value="1"/>
</dbReference>
<name>A0A8J6PXA6_9FLAO</name>
<dbReference type="PROSITE" id="PS51257">
    <property type="entry name" value="PROKAR_LIPOPROTEIN"/>
    <property type="match status" value="1"/>
</dbReference>
<reference evidence="3 4" key="1">
    <citation type="submission" date="2020-09" db="EMBL/GenBank/DDBJ databases">
        <title>TT11 complete genome.</title>
        <authorList>
            <person name="Wu Z."/>
        </authorList>
    </citation>
    <scope>NUCLEOTIDE SEQUENCE [LARGE SCALE GENOMIC DNA]</scope>
    <source>
        <strain evidence="3 4">TT11</strain>
    </source>
</reference>
<dbReference type="InterPro" id="IPR017937">
    <property type="entry name" value="Thioredoxin_CS"/>
</dbReference>
<evidence type="ECO:0000259" key="2">
    <source>
        <dbReference type="PROSITE" id="PS51352"/>
    </source>
</evidence>
<dbReference type="CDD" id="cd02966">
    <property type="entry name" value="TlpA_like_family"/>
    <property type="match status" value="1"/>
</dbReference>
<evidence type="ECO:0000313" key="4">
    <source>
        <dbReference type="Proteomes" id="UP000600588"/>
    </source>
</evidence>
<dbReference type="Proteomes" id="UP000600588">
    <property type="component" value="Unassembled WGS sequence"/>
</dbReference>
<organism evidence="3 4">
    <name type="scientific">Aestuariibaculum sediminum</name>
    <dbReference type="NCBI Taxonomy" id="2770637"/>
    <lineage>
        <taxon>Bacteria</taxon>
        <taxon>Pseudomonadati</taxon>
        <taxon>Bacteroidota</taxon>
        <taxon>Flavobacteriia</taxon>
        <taxon>Flavobacteriales</taxon>
        <taxon>Flavobacteriaceae</taxon>
    </lineage>
</organism>
<dbReference type="SUPFAM" id="SSF52833">
    <property type="entry name" value="Thioredoxin-like"/>
    <property type="match status" value="1"/>
</dbReference>
<evidence type="ECO:0000256" key="1">
    <source>
        <dbReference type="ARBA" id="ARBA00023284"/>
    </source>
</evidence>
<proteinExistence type="predicted"/>
<dbReference type="PANTHER" id="PTHR42852:SF17">
    <property type="entry name" value="THIOREDOXIN-LIKE PROTEIN HI_1115"/>
    <property type="match status" value="1"/>
</dbReference>
<comment type="caution">
    <text evidence="3">The sequence shown here is derived from an EMBL/GenBank/DDBJ whole genome shotgun (WGS) entry which is preliminary data.</text>
</comment>
<dbReference type="Gene3D" id="1.25.40.10">
    <property type="entry name" value="Tetratricopeptide repeat domain"/>
    <property type="match status" value="1"/>
</dbReference>